<reference evidence="1" key="1">
    <citation type="journal article" date="2013" name="PLoS ONE">
        <title>Direct detection of alternative open reading frames translation products in human significantly expands the proteome.</title>
        <authorList>
            <person name="Vanderperre B."/>
            <person name="Lucier J.-F."/>
            <person name="Motard J."/>
            <person name="Tremblay G."/>
            <person name="Vanderperre S."/>
            <person name="Wisztorski M."/>
            <person name="Salzet M."/>
            <person name="Boisvert F.-M."/>
            <person name="Roucou X."/>
        </authorList>
    </citation>
    <scope>NUCLEOTIDE SEQUENCE</scope>
</reference>
<organism evidence="1">
    <name type="scientific">Homo sapiens</name>
    <name type="common">Human</name>
    <dbReference type="NCBI Taxonomy" id="9606"/>
    <lineage>
        <taxon>Eukaryota</taxon>
        <taxon>Metazoa</taxon>
        <taxon>Chordata</taxon>
        <taxon>Craniata</taxon>
        <taxon>Vertebrata</taxon>
        <taxon>Euteleostomi</taxon>
        <taxon>Mammalia</taxon>
        <taxon>Eutheria</taxon>
        <taxon>Euarchontoglires</taxon>
        <taxon>Primates</taxon>
        <taxon>Haplorrhini</taxon>
        <taxon>Catarrhini</taxon>
        <taxon>Hominidae</taxon>
        <taxon>Homo</taxon>
    </lineage>
</organism>
<gene>
    <name evidence="1" type="primary">C15orf56</name>
</gene>
<name>L8E728_HUMAN</name>
<accession>L8E728</accession>
<proteinExistence type="predicted"/>
<dbReference type="AlphaFoldDB" id="L8E728"/>
<protein>
    <submittedName>
        <fullName evidence="1">Alternative protein C15orf56</fullName>
    </submittedName>
</protein>
<evidence type="ECO:0000313" key="1">
    <source>
        <dbReference type="EMBL" id="CCQ43055.1"/>
    </source>
</evidence>
<dbReference type="EMBL" id="HF583558">
    <property type="protein sequence ID" value="CCQ43055.1"/>
    <property type="molecule type" value="Genomic_DNA"/>
</dbReference>
<sequence>MICPMWTGPQDCAGVAPCAGRKAGFKGFQFPCQPLRSPES</sequence>